<accession>A0A480A5V1</accession>
<proteinExistence type="predicted"/>
<reference evidence="2" key="1">
    <citation type="submission" date="2019-02" db="EMBL/GenBank/DDBJ databases">
        <title>Draft genome sequence of Sphaerospermopsis reniformis NIES-1949.</title>
        <authorList>
            <person name="Yamaguchi H."/>
            <person name="Suzuki S."/>
            <person name="Kawachi M."/>
        </authorList>
    </citation>
    <scope>NUCLEOTIDE SEQUENCE [LARGE SCALE GENOMIC DNA]</scope>
    <source>
        <strain evidence="2">NIES-1949</strain>
    </source>
</reference>
<comment type="caution">
    <text evidence="1">The sequence shown here is derived from an EMBL/GenBank/DDBJ whole genome shotgun (WGS) entry which is preliminary data.</text>
</comment>
<dbReference type="EMBL" id="BJCE01000545">
    <property type="protein sequence ID" value="GCL40297.1"/>
    <property type="molecule type" value="Genomic_DNA"/>
</dbReference>
<sequence>MRPHQNKMLPQSYQTIFRKHLSEQQYLTLEILLLLIQAHPQVKLSKLASLFPQPIKYESRKRNLQRFLEDV</sequence>
<gene>
    <name evidence="1" type="ORF">SR1949_54350</name>
</gene>
<protein>
    <submittedName>
        <fullName evidence="1">Putative transposase</fullName>
    </submittedName>
</protein>
<dbReference type="AlphaFoldDB" id="A0A480A5V1"/>
<keyword evidence="2" id="KW-1185">Reference proteome</keyword>
<evidence type="ECO:0000313" key="2">
    <source>
        <dbReference type="Proteomes" id="UP000300142"/>
    </source>
</evidence>
<name>A0A480A5V1_9CYAN</name>
<organism evidence="1 2">
    <name type="scientific">Sphaerospermopsis reniformis</name>
    <dbReference type="NCBI Taxonomy" id="531300"/>
    <lineage>
        <taxon>Bacteria</taxon>
        <taxon>Bacillati</taxon>
        <taxon>Cyanobacteriota</taxon>
        <taxon>Cyanophyceae</taxon>
        <taxon>Nostocales</taxon>
        <taxon>Aphanizomenonaceae</taxon>
        <taxon>Sphaerospermopsis</taxon>
    </lineage>
</organism>
<evidence type="ECO:0000313" key="1">
    <source>
        <dbReference type="EMBL" id="GCL40297.1"/>
    </source>
</evidence>
<dbReference type="Proteomes" id="UP000300142">
    <property type="component" value="Unassembled WGS sequence"/>
</dbReference>